<dbReference type="SUPFAM" id="SSF48371">
    <property type="entry name" value="ARM repeat"/>
    <property type="match status" value="1"/>
</dbReference>
<organism evidence="1 2">
    <name type="scientific">Candidatus Kerfeldbacteria bacterium CG_4_10_14_0_8_um_filter_42_10</name>
    <dbReference type="NCBI Taxonomy" id="2014248"/>
    <lineage>
        <taxon>Bacteria</taxon>
        <taxon>Candidatus Kerfeldiibacteriota</taxon>
    </lineage>
</organism>
<feature type="non-terminal residue" evidence="1">
    <location>
        <position position="1"/>
    </location>
</feature>
<dbReference type="AlphaFoldDB" id="A0A2M7RFK0"/>
<evidence type="ECO:0000313" key="2">
    <source>
        <dbReference type="Proteomes" id="UP000230779"/>
    </source>
</evidence>
<dbReference type="Pfam" id="PF08713">
    <property type="entry name" value="DNA_alkylation"/>
    <property type="match status" value="1"/>
</dbReference>
<name>A0A2M7RFK0_9BACT</name>
<dbReference type="PANTHER" id="PTHR34070:SF1">
    <property type="entry name" value="DNA ALKYLATION REPAIR PROTEIN"/>
    <property type="match status" value="1"/>
</dbReference>
<dbReference type="Proteomes" id="UP000230779">
    <property type="component" value="Unassembled WGS sequence"/>
</dbReference>
<gene>
    <name evidence="1" type="ORF">COY66_06785</name>
</gene>
<dbReference type="PANTHER" id="PTHR34070">
    <property type="entry name" value="ARMADILLO-TYPE FOLD"/>
    <property type="match status" value="1"/>
</dbReference>
<accession>A0A2M7RFK0</accession>
<dbReference type="CDD" id="cd06561">
    <property type="entry name" value="AlkD_like"/>
    <property type="match status" value="1"/>
</dbReference>
<evidence type="ECO:0000313" key="1">
    <source>
        <dbReference type="EMBL" id="PIY95474.1"/>
    </source>
</evidence>
<reference evidence="1 2" key="1">
    <citation type="submission" date="2017-09" db="EMBL/GenBank/DDBJ databases">
        <title>Depth-based differentiation of microbial function through sediment-hosted aquifers and enrichment of novel symbionts in the deep terrestrial subsurface.</title>
        <authorList>
            <person name="Probst A.J."/>
            <person name="Ladd B."/>
            <person name="Jarett J.K."/>
            <person name="Geller-Mcgrath D.E."/>
            <person name="Sieber C.M."/>
            <person name="Emerson J.B."/>
            <person name="Anantharaman K."/>
            <person name="Thomas B.C."/>
            <person name="Malmstrom R."/>
            <person name="Stieglmeier M."/>
            <person name="Klingl A."/>
            <person name="Woyke T."/>
            <person name="Ryan C.M."/>
            <person name="Banfield J.F."/>
        </authorList>
    </citation>
    <scope>NUCLEOTIDE SEQUENCE [LARGE SCALE GENOMIC DNA]</scope>
    <source>
        <strain evidence="1">CG_4_10_14_0_8_um_filter_42_10</strain>
    </source>
</reference>
<protein>
    <recommendedName>
        <fullName evidence="3">DNA alkylation repair protein</fullName>
    </recommendedName>
</protein>
<dbReference type="InterPro" id="IPR016024">
    <property type="entry name" value="ARM-type_fold"/>
</dbReference>
<evidence type="ECO:0008006" key="3">
    <source>
        <dbReference type="Google" id="ProtNLM"/>
    </source>
</evidence>
<dbReference type="EMBL" id="PFMD01000080">
    <property type="protein sequence ID" value="PIY95474.1"/>
    <property type="molecule type" value="Genomic_DNA"/>
</dbReference>
<dbReference type="InterPro" id="IPR014825">
    <property type="entry name" value="DNA_alkylation"/>
</dbReference>
<sequence>HYQEEKFAGVGFINNFRKEFSESTLDIFRSWIEQYCHNWAFCDSFCINVIGPFLGKNLKLVVKVEPWAKDKNLWVRRASLVAILKIAKALEPSYLFKRTAPFMQTKEPYLQKAVGWLLKESSKWHQDEVINFLLQWKQRTSRLVLRYACEKLPPQKRRRIL</sequence>
<proteinExistence type="predicted"/>
<dbReference type="Gene3D" id="1.25.10.90">
    <property type="match status" value="1"/>
</dbReference>
<comment type="caution">
    <text evidence="1">The sequence shown here is derived from an EMBL/GenBank/DDBJ whole genome shotgun (WGS) entry which is preliminary data.</text>
</comment>